<feature type="transmembrane region" description="Helical" evidence="1">
    <location>
        <begin position="36"/>
        <end position="61"/>
    </location>
</feature>
<protein>
    <submittedName>
        <fullName evidence="2">Uncharacterized protein</fullName>
    </submittedName>
</protein>
<dbReference type="EMBL" id="CATQJA010002559">
    <property type="protein sequence ID" value="CAJ0571362.1"/>
    <property type="molecule type" value="Genomic_DNA"/>
</dbReference>
<evidence type="ECO:0000313" key="2">
    <source>
        <dbReference type="EMBL" id="CAJ0571362.1"/>
    </source>
</evidence>
<accession>A0AA36FX90</accession>
<gene>
    <name evidence="2" type="ORF">MSPICULIGERA_LOCUS9771</name>
</gene>
<keyword evidence="3" id="KW-1185">Reference proteome</keyword>
<feature type="non-terminal residue" evidence="2">
    <location>
        <position position="189"/>
    </location>
</feature>
<reference evidence="2" key="1">
    <citation type="submission" date="2023-06" db="EMBL/GenBank/DDBJ databases">
        <authorList>
            <person name="Delattre M."/>
        </authorList>
    </citation>
    <scope>NUCLEOTIDE SEQUENCE</scope>
    <source>
        <strain evidence="2">AF72</strain>
    </source>
</reference>
<dbReference type="Proteomes" id="UP001177023">
    <property type="component" value="Unassembled WGS sequence"/>
</dbReference>
<organism evidence="2 3">
    <name type="scientific">Mesorhabditis spiculigera</name>
    <dbReference type="NCBI Taxonomy" id="96644"/>
    <lineage>
        <taxon>Eukaryota</taxon>
        <taxon>Metazoa</taxon>
        <taxon>Ecdysozoa</taxon>
        <taxon>Nematoda</taxon>
        <taxon>Chromadorea</taxon>
        <taxon>Rhabditida</taxon>
        <taxon>Rhabditina</taxon>
        <taxon>Rhabditomorpha</taxon>
        <taxon>Rhabditoidea</taxon>
        <taxon>Rhabditidae</taxon>
        <taxon>Mesorhabditinae</taxon>
        <taxon>Mesorhabditis</taxon>
    </lineage>
</organism>
<keyword evidence="1" id="KW-0812">Transmembrane</keyword>
<keyword evidence="1" id="KW-0472">Membrane</keyword>
<proteinExistence type="predicted"/>
<evidence type="ECO:0000313" key="3">
    <source>
        <dbReference type="Proteomes" id="UP001177023"/>
    </source>
</evidence>
<sequence length="189" mass="19827">MRAPLRNILFQHGSTAVLCNDPVLPLLRDLLPPNPLLLFVAPYATVINTIFTIVASTAILATNIIGFWLKTAAPSASGVISANASSRASAGIAAVLATLRWRAFAVSAKVGSISLNVRGIIMPLLMPLPAPETRPPRAPLPPPTGVVAGTVLTTAGRLPVHAILLTLLIARVPTVLIPLFHSRPCLFCS</sequence>
<comment type="caution">
    <text evidence="2">The sequence shown here is derived from an EMBL/GenBank/DDBJ whole genome shotgun (WGS) entry which is preliminary data.</text>
</comment>
<dbReference type="AlphaFoldDB" id="A0AA36FX90"/>
<keyword evidence="1" id="KW-1133">Transmembrane helix</keyword>
<evidence type="ECO:0000256" key="1">
    <source>
        <dbReference type="SAM" id="Phobius"/>
    </source>
</evidence>
<name>A0AA36FX90_9BILA</name>